<dbReference type="InterPro" id="IPR005182">
    <property type="entry name" value="YdbS-like_PH"/>
</dbReference>
<evidence type="ECO:0000256" key="1">
    <source>
        <dbReference type="SAM" id="Phobius"/>
    </source>
</evidence>
<feature type="transmembrane region" description="Helical" evidence="1">
    <location>
        <begin position="12"/>
        <end position="36"/>
    </location>
</feature>
<dbReference type="Proteomes" id="UP000886787">
    <property type="component" value="Unassembled WGS sequence"/>
</dbReference>
<evidence type="ECO:0000313" key="3">
    <source>
        <dbReference type="EMBL" id="HIQ80437.1"/>
    </source>
</evidence>
<proteinExistence type="predicted"/>
<sequence length="144" mass="16636">MEKTCLAPASIFIWRLRATAAVALCAFLCGAIFVFSPWAACTLGVLCTLVYFAVMVFYIPALYRSYFFILYKNNLLLEKGVIIHKRYKLTKDRIQYTEYVQTPIQRLCHIYSVFFHTAGSIVILNHVDEQSVIRLKRLLNDQSI</sequence>
<feature type="transmembrane region" description="Helical" evidence="1">
    <location>
        <begin position="42"/>
        <end position="63"/>
    </location>
</feature>
<organism evidence="3 4">
    <name type="scientific">Candidatus Scatavimonas merdigallinarum</name>
    <dbReference type="NCBI Taxonomy" id="2840914"/>
    <lineage>
        <taxon>Bacteria</taxon>
        <taxon>Bacillati</taxon>
        <taxon>Bacillota</taxon>
        <taxon>Clostridia</taxon>
        <taxon>Eubacteriales</taxon>
        <taxon>Oscillospiraceae</taxon>
        <taxon>Oscillospiraceae incertae sedis</taxon>
        <taxon>Candidatus Scatavimonas</taxon>
    </lineage>
</organism>
<reference evidence="3" key="2">
    <citation type="journal article" date="2021" name="PeerJ">
        <title>Extensive microbial diversity within the chicken gut microbiome revealed by metagenomics and culture.</title>
        <authorList>
            <person name="Gilroy R."/>
            <person name="Ravi A."/>
            <person name="Getino M."/>
            <person name="Pursley I."/>
            <person name="Horton D.L."/>
            <person name="Alikhan N.F."/>
            <person name="Baker D."/>
            <person name="Gharbi K."/>
            <person name="Hall N."/>
            <person name="Watson M."/>
            <person name="Adriaenssens E.M."/>
            <person name="Foster-Nyarko E."/>
            <person name="Jarju S."/>
            <person name="Secka A."/>
            <person name="Antonio M."/>
            <person name="Oren A."/>
            <person name="Chaudhuri R.R."/>
            <person name="La Ragione R."/>
            <person name="Hildebrand F."/>
            <person name="Pallen M.J."/>
        </authorList>
    </citation>
    <scope>NUCLEOTIDE SEQUENCE</scope>
    <source>
        <strain evidence="3">ChiSjej1B19-3389</strain>
    </source>
</reference>
<dbReference type="PANTHER" id="PTHR34473:SF2">
    <property type="entry name" value="UPF0699 TRANSMEMBRANE PROTEIN YDBT"/>
    <property type="match status" value="1"/>
</dbReference>
<gene>
    <name evidence="3" type="ORF">IAD32_04040</name>
</gene>
<evidence type="ECO:0000259" key="2">
    <source>
        <dbReference type="Pfam" id="PF03703"/>
    </source>
</evidence>
<feature type="domain" description="YdbS-like PH" evidence="2">
    <location>
        <begin position="63"/>
        <end position="138"/>
    </location>
</feature>
<protein>
    <submittedName>
        <fullName evidence="3">PH domain-containing protein</fullName>
    </submittedName>
</protein>
<keyword evidence="1" id="KW-0472">Membrane</keyword>
<dbReference type="EMBL" id="DVFW01000021">
    <property type="protein sequence ID" value="HIQ80437.1"/>
    <property type="molecule type" value="Genomic_DNA"/>
</dbReference>
<keyword evidence="1" id="KW-0812">Transmembrane</keyword>
<dbReference type="Pfam" id="PF03703">
    <property type="entry name" value="bPH_2"/>
    <property type="match status" value="1"/>
</dbReference>
<accession>A0A9D1CU09</accession>
<reference evidence="3" key="1">
    <citation type="submission" date="2020-10" db="EMBL/GenBank/DDBJ databases">
        <authorList>
            <person name="Gilroy R."/>
        </authorList>
    </citation>
    <scope>NUCLEOTIDE SEQUENCE</scope>
    <source>
        <strain evidence="3">ChiSjej1B19-3389</strain>
    </source>
</reference>
<evidence type="ECO:0000313" key="4">
    <source>
        <dbReference type="Proteomes" id="UP000886787"/>
    </source>
</evidence>
<comment type="caution">
    <text evidence="3">The sequence shown here is derived from an EMBL/GenBank/DDBJ whole genome shotgun (WGS) entry which is preliminary data.</text>
</comment>
<dbReference type="AlphaFoldDB" id="A0A9D1CU09"/>
<name>A0A9D1CU09_9FIRM</name>
<dbReference type="PANTHER" id="PTHR34473">
    <property type="entry name" value="UPF0699 TRANSMEMBRANE PROTEIN YDBS"/>
    <property type="match status" value="1"/>
</dbReference>
<keyword evidence="1" id="KW-1133">Transmembrane helix</keyword>